<dbReference type="SMART" id="SM00267">
    <property type="entry name" value="GGDEF"/>
    <property type="match status" value="1"/>
</dbReference>
<keyword evidence="5" id="KW-1133">Transmembrane helix</keyword>
<keyword evidence="8" id="KW-1185">Reference proteome</keyword>
<proteinExistence type="predicted"/>
<feature type="transmembrane region" description="Helical" evidence="5">
    <location>
        <begin position="307"/>
        <end position="327"/>
    </location>
</feature>
<dbReference type="EMBL" id="VIKS01000008">
    <property type="protein sequence ID" value="TQV87331.1"/>
    <property type="molecule type" value="Genomic_DNA"/>
</dbReference>
<dbReference type="InterPro" id="IPR029787">
    <property type="entry name" value="Nucleotide_cyclase"/>
</dbReference>
<evidence type="ECO:0000256" key="2">
    <source>
        <dbReference type="ARBA" id="ARBA00012528"/>
    </source>
</evidence>
<comment type="caution">
    <text evidence="7">The sequence shown here is derived from an EMBL/GenBank/DDBJ whole genome shotgun (WGS) entry which is preliminary data.</text>
</comment>
<evidence type="ECO:0000259" key="6">
    <source>
        <dbReference type="PROSITE" id="PS50887"/>
    </source>
</evidence>
<dbReference type="InterPro" id="IPR000160">
    <property type="entry name" value="GGDEF_dom"/>
</dbReference>
<dbReference type="InterPro" id="IPR011623">
    <property type="entry name" value="7TMR_DISM_rcpt_extracell_dom1"/>
</dbReference>
<feature type="coiled-coil region" evidence="4">
    <location>
        <begin position="410"/>
        <end position="437"/>
    </location>
</feature>
<dbReference type="PANTHER" id="PTHR45138">
    <property type="entry name" value="REGULATORY COMPONENTS OF SENSORY TRANSDUCTION SYSTEM"/>
    <property type="match status" value="1"/>
</dbReference>
<dbReference type="Proteomes" id="UP000315439">
    <property type="component" value="Unassembled WGS sequence"/>
</dbReference>
<dbReference type="Pfam" id="PF00990">
    <property type="entry name" value="GGDEF"/>
    <property type="match status" value="1"/>
</dbReference>
<sequence>MKILKLIGILLTGCWIKVVLAVDYETKTLASETDATNLSNYVYFYQEASPLGLNEVVKLSHSQWKKNNTQNINFGYTDSSYWLRTSFYNSEEQTSAYFLEIAYPVLDFLDIYVINSDSQKHYQLGDKYPFNNRVVQHYNFLIPINVKSREQVTVFIRVKSTSALQVPLNLWPKEKFYDEDQFRSIILGVFLGIILVMGLYNLFVYYKIKDNNYLYYVLYVFSIGMFFCSLTGLSFQYLWPNNTVWNDHLIAVFLNFAILFGTFFSRKLLAIRRSHPQLDKVFSFAISAALVCLILCTLLPYQLLIRITIYLAVFVCLLGLVSGIIRLFDGYPLARYYTFAWAAVLVGGIILAANKFVLLPNNWFTEHAAMIGISFEVACLSIAIAERVMQERRMRFKAQNTLLHFHRRNSQELEKRVKERTEDLESLNRKLKEANNTDALTLINNRRYFEKAFKEEYARCRRFKHNLSVLMIDIDYFKKVNDNYGHQAGDACLTLVAQVLLQSAQRTSDFVARYGGEEFCVFAPETHADQGVTFAEKIRNNVEQMEFMFNEQIIPVTVSIGLCCEIPEGETYEEHLRQADEALYQAKTNGRNRVEMAKAKSIHNS</sequence>
<dbReference type="Pfam" id="PF07695">
    <property type="entry name" value="7TMR-DISM_7TM"/>
    <property type="match status" value="1"/>
</dbReference>
<dbReference type="GO" id="GO:1902201">
    <property type="term" value="P:negative regulation of bacterial-type flagellum-dependent cell motility"/>
    <property type="evidence" value="ECO:0007669"/>
    <property type="project" value="TreeGrafter"/>
</dbReference>
<feature type="transmembrane region" description="Helical" evidence="5">
    <location>
        <begin position="364"/>
        <end position="385"/>
    </location>
</feature>
<evidence type="ECO:0000256" key="5">
    <source>
        <dbReference type="SAM" id="Phobius"/>
    </source>
</evidence>
<dbReference type="InterPro" id="IPR043128">
    <property type="entry name" value="Rev_trsase/Diguanyl_cyclase"/>
</dbReference>
<gene>
    <name evidence="7" type="ORF">FLL46_12845</name>
</gene>
<feature type="transmembrane region" description="Helical" evidence="5">
    <location>
        <begin position="213"/>
        <end position="237"/>
    </location>
</feature>
<evidence type="ECO:0000313" key="8">
    <source>
        <dbReference type="Proteomes" id="UP000315439"/>
    </source>
</evidence>
<feature type="domain" description="GGDEF" evidence="6">
    <location>
        <begin position="465"/>
        <end position="599"/>
    </location>
</feature>
<feature type="transmembrane region" description="Helical" evidence="5">
    <location>
        <begin position="339"/>
        <end position="358"/>
    </location>
</feature>
<feature type="transmembrane region" description="Helical" evidence="5">
    <location>
        <begin position="249"/>
        <end position="269"/>
    </location>
</feature>
<evidence type="ECO:0000256" key="4">
    <source>
        <dbReference type="SAM" id="Coils"/>
    </source>
</evidence>
<dbReference type="Gene3D" id="3.30.70.270">
    <property type="match status" value="1"/>
</dbReference>
<dbReference type="Gene3D" id="2.60.40.2380">
    <property type="match status" value="1"/>
</dbReference>
<dbReference type="FunFam" id="3.30.70.270:FF:000001">
    <property type="entry name" value="Diguanylate cyclase domain protein"/>
    <property type="match status" value="1"/>
</dbReference>
<evidence type="ECO:0000256" key="1">
    <source>
        <dbReference type="ARBA" id="ARBA00001946"/>
    </source>
</evidence>
<organism evidence="7 8">
    <name type="scientific">Aliikangiella coralliicola</name>
    <dbReference type="NCBI Taxonomy" id="2592383"/>
    <lineage>
        <taxon>Bacteria</taxon>
        <taxon>Pseudomonadati</taxon>
        <taxon>Pseudomonadota</taxon>
        <taxon>Gammaproteobacteria</taxon>
        <taxon>Oceanospirillales</taxon>
        <taxon>Pleioneaceae</taxon>
        <taxon>Aliikangiella</taxon>
    </lineage>
</organism>
<feature type="transmembrane region" description="Helical" evidence="5">
    <location>
        <begin position="185"/>
        <end position="206"/>
    </location>
</feature>
<dbReference type="GO" id="GO:0005886">
    <property type="term" value="C:plasma membrane"/>
    <property type="evidence" value="ECO:0007669"/>
    <property type="project" value="TreeGrafter"/>
</dbReference>
<evidence type="ECO:0000256" key="3">
    <source>
        <dbReference type="ARBA" id="ARBA00034247"/>
    </source>
</evidence>
<comment type="catalytic activity">
    <reaction evidence="3">
        <text>2 GTP = 3',3'-c-di-GMP + 2 diphosphate</text>
        <dbReference type="Rhea" id="RHEA:24898"/>
        <dbReference type="ChEBI" id="CHEBI:33019"/>
        <dbReference type="ChEBI" id="CHEBI:37565"/>
        <dbReference type="ChEBI" id="CHEBI:58805"/>
        <dbReference type="EC" id="2.7.7.65"/>
    </reaction>
</comment>
<dbReference type="NCBIfam" id="TIGR00254">
    <property type="entry name" value="GGDEF"/>
    <property type="match status" value="1"/>
</dbReference>
<protein>
    <recommendedName>
        <fullName evidence="2">diguanylate cyclase</fullName>
        <ecNumber evidence="2">2.7.7.65</ecNumber>
    </recommendedName>
</protein>
<comment type="cofactor">
    <cofactor evidence="1">
        <name>Mg(2+)</name>
        <dbReference type="ChEBI" id="CHEBI:18420"/>
    </cofactor>
</comment>
<accession>A0A545UCZ9</accession>
<dbReference type="OrthoDB" id="5289013at2"/>
<dbReference type="InterPro" id="IPR050469">
    <property type="entry name" value="Diguanylate_Cyclase"/>
</dbReference>
<feature type="transmembrane region" description="Helical" evidence="5">
    <location>
        <begin position="281"/>
        <end position="301"/>
    </location>
</feature>
<dbReference type="InterPro" id="IPR011622">
    <property type="entry name" value="7TMR_DISM_rcpt_extracell_dom2"/>
</dbReference>
<name>A0A545UCZ9_9GAMM</name>
<dbReference type="GO" id="GO:0052621">
    <property type="term" value="F:diguanylate cyclase activity"/>
    <property type="evidence" value="ECO:0007669"/>
    <property type="project" value="UniProtKB-EC"/>
</dbReference>
<dbReference type="PROSITE" id="PS50887">
    <property type="entry name" value="GGDEF"/>
    <property type="match status" value="1"/>
</dbReference>
<dbReference type="EC" id="2.7.7.65" evidence="2"/>
<dbReference type="CDD" id="cd01949">
    <property type="entry name" value="GGDEF"/>
    <property type="match status" value="1"/>
</dbReference>
<dbReference type="GO" id="GO:0043709">
    <property type="term" value="P:cell adhesion involved in single-species biofilm formation"/>
    <property type="evidence" value="ECO:0007669"/>
    <property type="project" value="TreeGrafter"/>
</dbReference>
<keyword evidence="4" id="KW-0175">Coiled coil</keyword>
<dbReference type="Pfam" id="PF07696">
    <property type="entry name" value="7TMR-DISMED2"/>
    <property type="match status" value="1"/>
</dbReference>
<evidence type="ECO:0000313" key="7">
    <source>
        <dbReference type="EMBL" id="TQV87331.1"/>
    </source>
</evidence>
<dbReference type="SUPFAM" id="SSF55073">
    <property type="entry name" value="Nucleotide cyclase"/>
    <property type="match status" value="1"/>
</dbReference>
<dbReference type="PANTHER" id="PTHR45138:SF9">
    <property type="entry name" value="DIGUANYLATE CYCLASE DGCM-RELATED"/>
    <property type="match status" value="1"/>
</dbReference>
<dbReference type="AlphaFoldDB" id="A0A545UCZ9"/>
<reference evidence="7 8" key="1">
    <citation type="submission" date="2019-07" db="EMBL/GenBank/DDBJ databases">
        <title>Draft genome for Aliikangiella sp. M105.</title>
        <authorList>
            <person name="Wang G."/>
        </authorList>
    </citation>
    <scope>NUCLEOTIDE SEQUENCE [LARGE SCALE GENOMIC DNA]</scope>
    <source>
        <strain evidence="7 8">M105</strain>
    </source>
</reference>
<keyword evidence="5" id="KW-0812">Transmembrane</keyword>
<dbReference type="RefSeq" id="WP_142893964.1">
    <property type="nucleotide sequence ID" value="NZ_ML660164.1"/>
</dbReference>
<keyword evidence="5" id="KW-0472">Membrane</keyword>